<reference evidence="3 4" key="1">
    <citation type="journal article" date="2012" name="New Phytol.">
        <title>Insight into trade-off between wood decay and parasitism from the genome of a fungal forest pathogen.</title>
        <authorList>
            <person name="Olson A."/>
            <person name="Aerts A."/>
            <person name="Asiegbu F."/>
            <person name="Belbahri L."/>
            <person name="Bouzid O."/>
            <person name="Broberg A."/>
            <person name="Canback B."/>
            <person name="Coutinho P.M."/>
            <person name="Cullen D."/>
            <person name="Dalman K."/>
            <person name="Deflorio G."/>
            <person name="van Diepen L.T."/>
            <person name="Dunand C."/>
            <person name="Duplessis S."/>
            <person name="Durling M."/>
            <person name="Gonthier P."/>
            <person name="Grimwood J."/>
            <person name="Fossdal C.G."/>
            <person name="Hansson D."/>
            <person name="Henrissat B."/>
            <person name="Hietala A."/>
            <person name="Himmelstrand K."/>
            <person name="Hoffmeister D."/>
            <person name="Hogberg N."/>
            <person name="James T.Y."/>
            <person name="Karlsson M."/>
            <person name="Kohler A."/>
            <person name="Kues U."/>
            <person name="Lee Y.H."/>
            <person name="Lin Y.C."/>
            <person name="Lind M."/>
            <person name="Lindquist E."/>
            <person name="Lombard V."/>
            <person name="Lucas S."/>
            <person name="Lunden K."/>
            <person name="Morin E."/>
            <person name="Murat C."/>
            <person name="Park J."/>
            <person name="Raffaello T."/>
            <person name="Rouze P."/>
            <person name="Salamov A."/>
            <person name="Schmutz J."/>
            <person name="Solheim H."/>
            <person name="Stahlberg J."/>
            <person name="Velez H."/>
            <person name="de Vries R.P."/>
            <person name="Wiebenga A."/>
            <person name="Woodward S."/>
            <person name="Yakovlev I."/>
            <person name="Garbelotto M."/>
            <person name="Martin F."/>
            <person name="Grigoriev I.V."/>
            <person name="Stenlid J."/>
        </authorList>
    </citation>
    <scope>NUCLEOTIDE SEQUENCE [LARGE SCALE GENOMIC DNA]</scope>
    <source>
        <strain evidence="3 4">TC 32-1</strain>
    </source>
</reference>
<dbReference type="InterPro" id="IPR051058">
    <property type="entry name" value="GDSL_Est/Lipase"/>
</dbReference>
<dbReference type="RefSeq" id="XP_009542659.1">
    <property type="nucleotide sequence ID" value="XM_009544364.1"/>
</dbReference>
<dbReference type="STRING" id="747525.W4KJ19"/>
<dbReference type="KEGG" id="hir:HETIRDRAFT_115074"/>
<dbReference type="InterPro" id="IPR036514">
    <property type="entry name" value="SGNH_hydro_sf"/>
</dbReference>
<name>W4KJ19_HETIT</name>
<dbReference type="SUPFAM" id="SSF52266">
    <property type="entry name" value="SGNH hydrolase"/>
    <property type="match status" value="1"/>
</dbReference>
<protein>
    <submittedName>
        <fullName evidence="3">Carbohydrate esterase family 16 protein</fullName>
    </submittedName>
</protein>
<dbReference type="Pfam" id="PF00657">
    <property type="entry name" value="Lipase_GDSL"/>
    <property type="match status" value="1"/>
</dbReference>
<sequence length="308" mass="33416">MFSRAQTTLVASVLLGVSSVSALTWGSTKFLFVFGDSYTTTGWNISAGINSPVPGFTSSNGQNWVQYLGGTYNVTDTQVFNLAFGGATIDSALVAPYSPTVQSIVTQVSLFEQFLGSKPAGAPWKSDNSLFALWIGINDVGNSFAWNNVSQSAFHTTLMTRLFGQVEELYQSGARSFLFLTVPPTNRAPLLVVQGPTVTARITSSIADYNNQLRSFATKFRQQHKDLDQIVVFDTQPIFNTLLNNAGTFGYVNITGFCEAYQNGTSDVSTQIAPCAPVSDYFWLNTLHPLFTVHDVIAKAISTVLSGF</sequence>
<dbReference type="EMBL" id="KI925455">
    <property type="protein sequence ID" value="ETW85843.1"/>
    <property type="molecule type" value="Genomic_DNA"/>
</dbReference>
<dbReference type="HOGENOM" id="CLU_015101_4_2_1"/>
<feature type="chain" id="PRO_5004844276" evidence="2">
    <location>
        <begin position="23"/>
        <end position="308"/>
    </location>
</feature>
<evidence type="ECO:0000313" key="4">
    <source>
        <dbReference type="Proteomes" id="UP000030671"/>
    </source>
</evidence>
<feature type="signal peptide" evidence="2">
    <location>
        <begin position="1"/>
        <end position="22"/>
    </location>
</feature>
<dbReference type="GO" id="GO:0016788">
    <property type="term" value="F:hydrolase activity, acting on ester bonds"/>
    <property type="evidence" value="ECO:0007669"/>
    <property type="project" value="InterPro"/>
</dbReference>
<dbReference type="CDD" id="cd01846">
    <property type="entry name" value="fatty_acyltransferase_like"/>
    <property type="match status" value="1"/>
</dbReference>
<evidence type="ECO:0000256" key="2">
    <source>
        <dbReference type="SAM" id="SignalP"/>
    </source>
</evidence>
<evidence type="ECO:0000256" key="1">
    <source>
        <dbReference type="ARBA" id="ARBA00022801"/>
    </source>
</evidence>
<dbReference type="InParanoid" id="W4KJ19"/>
<dbReference type="InterPro" id="IPR001087">
    <property type="entry name" value="GDSL"/>
</dbReference>
<evidence type="ECO:0000313" key="3">
    <source>
        <dbReference type="EMBL" id="ETW85843.1"/>
    </source>
</evidence>
<keyword evidence="4" id="KW-1185">Reference proteome</keyword>
<gene>
    <name evidence="3" type="ORF">HETIRDRAFT_115074</name>
</gene>
<organism evidence="3 4">
    <name type="scientific">Heterobasidion irregulare (strain TC 32-1)</name>
    <dbReference type="NCBI Taxonomy" id="747525"/>
    <lineage>
        <taxon>Eukaryota</taxon>
        <taxon>Fungi</taxon>
        <taxon>Dikarya</taxon>
        <taxon>Basidiomycota</taxon>
        <taxon>Agaricomycotina</taxon>
        <taxon>Agaricomycetes</taxon>
        <taxon>Russulales</taxon>
        <taxon>Bondarzewiaceae</taxon>
        <taxon>Heterobasidion</taxon>
        <taxon>Heterobasidion annosum species complex</taxon>
    </lineage>
</organism>
<keyword evidence="2" id="KW-0732">Signal</keyword>
<dbReference type="Gene3D" id="3.40.50.1110">
    <property type="entry name" value="SGNH hydrolase"/>
    <property type="match status" value="1"/>
</dbReference>
<proteinExistence type="predicted"/>
<keyword evidence="1" id="KW-0378">Hydrolase</keyword>
<dbReference type="Proteomes" id="UP000030671">
    <property type="component" value="Unassembled WGS sequence"/>
</dbReference>
<dbReference type="PANTHER" id="PTHR45648">
    <property type="entry name" value="GDSL LIPASE/ACYLHYDROLASE FAMILY PROTEIN (AFU_ORTHOLOGUE AFUA_4G14700)"/>
    <property type="match status" value="1"/>
</dbReference>
<dbReference type="eggNOG" id="ENOG502S0SQ">
    <property type="taxonomic scope" value="Eukaryota"/>
</dbReference>
<dbReference type="GeneID" id="20666461"/>
<dbReference type="PANTHER" id="PTHR45648:SF85">
    <property type="entry name" value="A, PUTATIVE (AFU_ORTHOLOGUE AFUA_2G10760)-RELATED"/>
    <property type="match status" value="1"/>
</dbReference>
<accession>W4KJ19</accession>
<dbReference type="OrthoDB" id="1600564at2759"/>
<dbReference type="AlphaFoldDB" id="W4KJ19"/>